<sequence>MAEQLYGIKRIDSCTDLLDDARLSDQRFSLKKINNDERCPDSVDNPLRKAISFGDGLHFPKVHVRVQIVKSSKDYSSDIYILKKKEVNYQPMKCTAFTYAPGNDTRSLEMPWIISLQVKLPEGEMLLDLVRQVECCQSQCCEMLKVGKGGGVEEGERRIEEKAKPGVGEEEERKGEDGEGNENAEENGKRKRKRENGKRKRKRELKRMRTQKKDYEDWLKIEKADAEEKKKNTRKLEGIESVEDDEEEGRKGRKILILRLCNS</sequence>
<gene>
    <name evidence="2" type="ORF">CQW23_00347</name>
</gene>
<feature type="region of interest" description="Disordered" evidence="1">
    <location>
        <begin position="156"/>
        <end position="250"/>
    </location>
</feature>
<reference evidence="2 3" key="1">
    <citation type="journal article" date="2017" name="Genome Biol.">
        <title>New reference genome sequences of hot pepper reveal the massive evolution of plant disease-resistance genes by retroduplication.</title>
        <authorList>
            <person name="Kim S."/>
            <person name="Park J."/>
            <person name="Yeom S.I."/>
            <person name="Kim Y.M."/>
            <person name="Seo E."/>
            <person name="Kim K.T."/>
            <person name="Kim M.S."/>
            <person name="Lee J.M."/>
            <person name="Cheong K."/>
            <person name="Shin H.S."/>
            <person name="Kim S.B."/>
            <person name="Han K."/>
            <person name="Lee J."/>
            <person name="Park M."/>
            <person name="Lee H.A."/>
            <person name="Lee H.Y."/>
            <person name="Lee Y."/>
            <person name="Oh S."/>
            <person name="Lee J.H."/>
            <person name="Choi E."/>
            <person name="Choi E."/>
            <person name="Lee S.E."/>
            <person name="Jeon J."/>
            <person name="Kim H."/>
            <person name="Choi G."/>
            <person name="Song H."/>
            <person name="Lee J."/>
            <person name="Lee S.C."/>
            <person name="Kwon J.K."/>
            <person name="Lee H.Y."/>
            <person name="Koo N."/>
            <person name="Hong Y."/>
            <person name="Kim R.W."/>
            <person name="Kang W.H."/>
            <person name="Huh J.H."/>
            <person name="Kang B.C."/>
            <person name="Yang T.J."/>
            <person name="Lee Y.H."/>
            <person name="Bennetzen J.L."/>
            <person name="Choi D."/>
        </authorList>
    </citation>
    <scope>NUCLEOTIDE SEQUENCE [LARGE SCALE GENOMIC DNA]</scope>
    <source>
        <strain evidence="3">cv. PBC81</strain>
    </source>
</reference>
<comment type="caution">
    <text evidence="2">The sequence shown here is derived from an EMBL/GenBank/DDBJ whole genome shotgun (WGS) entry which is preliminary data.</text>
</comment>
<reference evidence="3" key="2">
    <citation type="journal article" date="2017" name="J. Anim. Genet.">
        <title>Multiple reference genome sequences of hot pepper reveal the massive evolution of plant disease resistance genes by retroduplication.</title>
        <authorList>
            <person name="Kim S."/>
            <person name="Park J."/>
            <person name="Yeom S.-I."/>
            <person name="Kim Y.-M."/>
            <person name="Seo E."/>
            <person name="Kim K.-T."/>
            <person name="Kim M.-S."/>
            <person name="Lee J.M."/>
            <person name="Cheong K."/>
            <person name="Shin H.-S."/>
            <person name="Kim S.-B."/>
            <person name="Han K."/>
            <person name="Lee J."/>
            <person name="Park M."/>
            <person name="Lee H.-A."/>
            <person name="Lee H.-Y."/>
            <person name="Lee Y."/>
            <person name="Oh S."/>
            <person name="Lee J.H."/>
            <person name="Choi E."/>
            <person name="Choi E."/>
            <person name="Lee S.E."/>
            <person name="Jeon J."/>
            <person name="Kim H."/>
            <person name="Choi G."/>
            <person name="Song H."/>
            <person name="Lee J."/>
            <person name="Lee S.-C."/>
            <person name="Kwon J.-K."/>
            <person name="Lee H.-Y."/>
            <person name="Koo N."/>
            <person name="Hong Y."/>
            <person name="Kim R.W."/>
            <person name="Kang W.-H."/>
            <person name="Huh J.H."/>
            <person name="Kang B.-C."/>
            <person name="Yang T.-J."/>
            <person name="Lee Y.-H."/>
            <person name="Bennetzen J.L."/>
            <person name="Choi D."/>
        </authorList>
    </citation>
    <scope>NUCLEOTIDE SEQUENCE [LARGE SCALE GENOMIC DNA]</scope>
    <source>
        <strain evidence="3">cv. PBC81</strain>
    </source>
</reference>
<proteinExistence type="predicted"/>
<feature type="compositionally biased region" description="Basic residues" evidence="1">
    <location>
        <begin position="189"/>
        <end position="210"/>
    </location>
</feature>
<dbReference type="AlphaFoldDB" id="A0A2G2XKF8"/>
<evidence type="ECO:0000313" key="3">
    <source>
        <dbReference type="Proteomes" id="UP000224567"/>
    </source>
</evidence>
<feature type="compositionally biased region" description="Basic and acidic residues" evidence="1">
    <location>
        <begin position="211"/>
        <end position="238"/>
    </location>
</feature>
<organism evidence="2 3">
    <name type="scientific">Capsicum baccatum</name>
    <name type="common">Peruvian pepper</name>
    <dbReference type="NCBI Taxonomy" id="33114"/>
    <lineage>
        <taxon>Eukaryota</taxon>
        <taxon>Viridiplantae</taxon>
        <taxon>Streptophyta</taxon>
        <taxon>Embryophyta</taxon>
        <taxon>Tracheophyta</taxon>
        <taxon>Spermatophyta</taxon>
        <taxon>Magnoliopsida</taxon>
        <taxon>eudicotyledons</taxon>
        <taxon>Gunneridae</taxon>
        <taxon>Pentapetalae</taxon>
        <taxon>asterids</taxon>
        <taxon>lamiids</taxon>
        <taxon>Solanales</taxon>
        <taxon>Solanaceae</taxon>
        <taxon>Solanoideae</taxon>
        <taxon>Capsiceae</taxon>
        <taxon>Capsicum</taxon>
    </lineage>
</organism>
<evidence type="ECO:0000256" key="1">
    <source>
        <dbReference type="SAM" id="MobiDB-lite"/>
    </source>
</evidence>
<dbReference type="Proteomes" id="UP000224567">
    <property type="component" value="Unassembled WGS sequence"/>
</dbReference>
<keyword evidence="3" id="KW-1185">Reference proteome</keyword>
<protein>
    <submittedName>
        <fullName evidence="2">Uncharacterized protein</fullName>
    </submittedName>
</protein>
<accession>A0A2G2XKF8</accession>
<evidence type="ECO:0000313" key="2">
    <source>
        <dbReference type="EMBL" id="PHT57984.1"/>
    </source>
</evidence>
<name>A0A2G2XKF8_CAPBA</name>
<dbReference type="EMBL" id="MLFT02000001">
    <property type="protein sequence ID" value="PHT57984.1"/>
    <property type="molecule type" value="Genomic_DNA"/>
</dbReference>